<feature type="compositionally biased region" description="Gly residues" evidence="15">
    <location>
        <begin position="647"/>
        <end position="656"/>
    </location>
</feature>
<protein>
    <recommendedName>
        <fullName evidence="3">DNA helicase</fullName>
        <ecNumber evidence="3">3.6.4.12</ecNumber>
    </recommendedName>
    <alternativeName>
        <fullName evidence="12">Minichromosome maintenance 8</fullName>
    </alternativeName>
</protein>
<dbReference type="SUPFAM" id="SSF52540">
    <property type="entry name" value="P-loop containing nucleoside triphosphate hydrolases"/>
    <property type="match status" value="1"/>
</dbReference>
<evidence type="ECO:0000256" key="9">
    <source>
        <dbReference type="ARBA" id="ARBA00023125"/>
    </source>
</evidence>
<dbReference type="InterPro" id="IPR056875">
    <property type="entry name" value="MCM8/REC_WHD"/>
</dbReference>
<keyword evidence="18" id="KW-1185">Reference proteome</keyword>
<name>D7FZW5_ECTSI</name>
<keyword evidence="10" id="KW-0234">DNA repair</keyword>
<evidence type="ECO:0000256" key="3">
    <source>
        <dbReference type="ARBA" id="ARBA00012551"/>
    </source>
</evidence>
<dbReference type="InParanoid" id="D7FZW5"/>
<dbReference type="EMBL" id="FN648586">
    <property type="protein sequence ID" value="CBJ48590.1"/>
    <property type="molecule type" value="Genomic_DNA"/>
</dbReference>
<dbReference type="GO" id="GO:0017116">
    <property type="term" value="F:single-stranded DNA helicase activity"/>
    <property type="evidence" value="ECO:0007669"/>
    <property type="project" value="TreeGrafter"/>
</dbReference>
<keyword evidence="9 14" id="KW-0238">DNA-binding</keyword>
<dbReference type="Gene3D" id="2.20.28.10">
    <property type="match status" value="1"/>
</dbReference>
<dbReference type="InterPro" id="IPR041562">
    <property type="entry name" value="MCM_lid"/>
</dbReference>
<dbReference type="GO" id="GO:0003697">
    <property type="term" value="F:single-stranded DNA binding"/>
    <property type="evidence" value="ECO:0007669"/>
    <property type="project" value="TreeGrafter"/>
</dbReference>
<evidence type="ECO:0000256" key="11">
    <source>
        <dbReference type="ARBA" id="ARBA00023242"/>
    </source>
</evidence>
<comment type="similarity">
    <text evidence="2 14">Belongs to the MCM family.</text>
</comment>
<comment type="catalytic activity">
    <reaction evidence="13">
        <text>ATP + H2O = ADP + phosphate + H(+)</text>
        <dbReference type="Rhea" id="RHEA:13065"/>
        <dbReference type="ChEBI" id="CHEBI:15377"/>
        <dbReference type="ChEBI" id="CHEBI:15378"/>
        <dbReference type="ChEBI" id="CHEBI:30616"/>
        <dbReference type="ChEBI" id="CHEBI:43474"/>
        <dbReference type="ChEBI" id="CHEBI:456216"/>
        <dbReference type="EC" id="3.6.4.12"/>
    </reaction>
</comment>
<evidence type="ECO:0000256" key="1">
    <source>
        <dbReference type="ARBA" id="ARBA00004123"/>
    </source>
</evidence>
<comment type="subcellular location">
    <subcellularLocation>
        <location evidence="1">Nucleus</location>
    </subcellularLocation>
</comment>
<evidence type="ECO:0000256" key="14">
    <source>
        <dbReference type="RuleBase" id="RU004070"/>
    </source>
</evidence>
<evidence type="ECO:0000256" key="13">
    <source>
        <dbReference type="ARBA" id="ARBA00047995"/>
    </source>
</evidence>
<dbReference type="Pfam" id="PF00493">
    <property type="entry name" value="MCM"/>
    <property type="match status" value="1"/>
</dbReference>
<dbReference type="PROSITE" id="PS50051">
    <property type="entry name" value="MCM_2"/>
    <property type="match status" value="1"/>
</dbReference>
<dbReference type="Proteomes" id="UP000002630">
    <property type="component" value="Linkage Group LG21"/>
</dbReference>
<evidence type="ECO:0000256" key="10">
    <source>
        <dbReference type="ARBA" id="ARBA00023204"/>
    </source>
</evidence>
<dbReference type="PROSITE" id="PS00847">
    <property type="entry name" value="MCM_1"/>
    <property type="match status" value="1"/>
</dbReference>
<dbReference type="GO" id="GO:0005524">
    <property type="term" value="F:ATP binding"/>
    <property type="evidence" value="ECO:0007669"/>
    <property type="project" value="UniProtKB-KW"/>
</dbReference>
<dbReference type="GO" id="GO:0005634">
    <property type="term" value="C:nucleus"/>
    <property type="evidence" value="ECO:0007669"/>
    <property type="project" value="UniProtKB-SubCell"/>
</dbReference>
<feature type="compositionally biased region" description="Basic and acidic residues" evidence="15">
    <location>
        <begin position="341"/>
        <end position="353"/>
    </location>
</feature>
<evidence type="ECO:0000256" key="12">
    <source>
        <dbReference type="ARBA" id="ARBA00042306"/>
    </source>
</evidence>
<dbReference type="InterPro" id="IPR031327">
    <property type="entry name" value="MCM"/>
</dbReference>
<gene>
    <name evidence="17" type="ORF">Esi_0039_0039</name>
</gene>
<dbReference type="Gene3D" id="2.40.50.140">
    <property type="entry name" value="Nucleic acid-binding proteins"/>
    <property type="match status" value="1"/>
</dbReference>
<evidence type="ECO:0000256" key="7">
    <source>
        <dbReference type="ARBA" id="ARBA00022806"/>
    </source>
</evidence>
<keyword evidence="5" id="KW-0227">DNA damage</keyword>
<accession>D7FZW5</accession>
<dbReference type="GO" id="GO:0042555">
    <property type="term" value="C:MCM complex"/>
    <property type="evidence" value="ECO:0007669"/>
    <property type="project" value="TreeGrafter"/>
</dbReference>
<keyword evidence="8 14" id="KW-0067">ATP-binding</keyword>
<evidence type="ECO:0000259" key="16">
    <source>
        <dbReference type="PROSITE" id="PS50051"/>
    </source>
</evidence>
<dbReference type="SMART" id="SM00350">
    <property type="entry name" value="MCM"/>
    <property type="match status" value="1"/>
</dbReference>
<keyword evidence="7" id="KW-0347">Helicase</keyword>
<proteinExistence type="inferred from homology"/>
<dbReference type="InterPro" id="IPR003593">
    <property type="entry name" value="AAA+_ATPase"/>
</dbReference>
<keyword evidence="11" id="KW-0539">Nucleus</keyword>
<feature type="region of interest" description="Disordered" evidence="15">
    <location>
        <begin position="594"/>
        <end position="661"/>
    </location>
</feature>
<dbReference type="AlphaFoldDB" id="D7FZW5"/>
<dbReference type="PRINTS" id="PR01657">
    <property type="entry name" value="MCMFAMILY"/>
</dbReference>
<dbReference type="eggNOG" id="KOG0480">
    <property type="taxonomic scope" value="Eukaryota"/>
</dbReference>
<dbReference type="PANTHER" id="PTHR11630">
    <property type="entry name" value="DNA REPLICATION LICENSING FACTOR MCM FAMILY MEMBER"/>
    <property type="match status" value="1"/>
</dbReference>
<sequence>MRGADSSGGRGGGRGGGGGAGGRGRGPLLDRDEFRVISSYWPEYFPDEGADGAPENDSRLFAAGAFRDFFLAGAGDDGGEHPWHPGGSSLLEGCDLETCSSVRLDYHLFLEAVPMPDFAKELQERPTKVIACVGLGLCLARHHLCPEGSVAAVRRRGKVTARFDGALPVWGISELKSNAVGKFVTVVGNVVRVSGISAMVLKASFACPKCGCEQTRQFVDGKFNPPTSCAGTNCKARSFELLRNTATTVDFQKIKLQEIEDDTSEAGRIPRTVEVELHEDLVDTCIPGDVVTVSGVVKSVNAEFASGRVNKRAKASGLYLIYLEANSLVNARQDDGQAGGEEGKSSNTERSKDSSGGARSKSTAHFTPEELQGILQIAHDDDPFGLVVSSLCPSIFGHEIVKAGLILGLFGGTSRNSEVATRCDPHVLVVGDPGLGKSQMLHAASQASPRSVYVCGNTTSTTGLTVTLSKEGTSGEVGLEAGALVLSDQGTCCIDEFDKMGCDPHALLEAMEQQRISIAKAGVVASLSARCSVLAAANPIGGHYNRGKTIAENLKMSAALLSRFDLVFILLDRPDEEHDKRLSEHIMRTHALAAQPAPDPGAPPSSQNASGYNHRAKNDPRFGQRGAGAATGRPRTPWGRPSFGDGASDGGGGGNVGDDEGRTLSQRLRRSAAVYKDDPIPTQLLKRYVAYAREHCHPSLTLKAARVLQKLYLTMRNEARDGRSMPITMRQLESLVRLSQARAKVELREHVTEQDAKDVVDMMQESLLEACVTDTGAIDFGRSGATGLAKQVRTFVAAVTKRAKQKGSAVFPRQELMQIANDLCLAIVDFEGFLDVLRQECYLLKKGPRLFSLQSSDFALTGSQSSQR</sequence>
<dbReference type="InterPro" id="IPR033762">
    <property type="entry name" value="MCM_OB"/>
</dbReference>
<evidence type="ECO:0000313" key="17">
    <source>
        <dbReference type="EMBL" id="CBJ48590.1"/>
    </source>
</evidence>
<reference evidence="17 18" key="1">
    <citation type="journal article" date="2010" name="Nature">
        <title>The Ectocarpus genome and the independent evolution of multicellularity in brown algae.</title>
        <authorList>
            <person name="Cock J.M."/>
            <person name="Sterck L."/>
            <person name="Rouze P."/>
            <person name="Scornet D."/>
            <person name="Allen A.E."/>
            <person name="Amoutzias G."/>
            <person name="Anthouard V."/>
            <person name="Artiguenave F."/>
            <person name="Aury J.M."/>
            <person name="Badger J.H."/>
            <person name="Beszteri B."/>
            <person name="Billiau K."/>
            <person name="Bonnet E."/>
            <person name="Bothwell J.H."/>
            <person name="Bowler C."/>
            <person name="Boyen C."/>
            <person name="Brownlee C."/>
            <person name="Carrano C.J."/>
            <person name="Charrier B."/>
            <person name="Cho G.Y."/>
            <person name="Coelho S.M."/>
            <person name="Collen J."/>
            <person name="Corre E."/>
            <person name="Da Silva C."/>
            <person name="Delage L."/>
            <person name="Delaroque N."/>
            <person name="Dittami S.M."/>
            <person name="Doulbeau S."/>
            <person name="Elias M."/>
            <person name="Farnham G."/>
            <person name="Gachon C.M."/>
            <person name="Gschloessl B."/>
            <person name="Heesch S."/>
            <person name="Jabbari K."/>
            <person name="Jubin C."/>
            <person name="Kawai H."/>
            <person name="Kimura K."/>
            <person name="Kloareg B."/>
            <person name="Kupper F.C."/>
            <person name="Lang D."/>
            <person name="Le Bail A."/>
            <person name="Leblanc C."/>
            <person name="Lerouge P."/>
            <person name="Lohr M."/>
            <person name="Lopez P.J."/>
            <person name="Martens C."/>
            <person name="Maumus F."/>
            <person name="Michel G."/>
            <person name="Miranda-Saavedra D."/>
            <person name="Morales J."/>
            <person name="Moreau H."/>
            <person name="Motomura T."/>
            <person name="Nagasato C."/>
            <person name="Napoli C.A."/>
            <person name="Nelson D.R."/>
            <person name="Nyvall-Collen P."/>
            <person name="Peters A.F."/>
            <person name="Pommier C."/>
            <person name="Potin P."/>
            <person name="Poulain J."/>
            <person name="Quesneville H."/>
            <person name="Read B."/>
            <person name="Rensing S.A."/>
            <person name="Ritter A."/>
            <person name="Rousvoal S."/>
            <person name="Samanta M."/>
            <person name="Samson G."/>
            <person name="Schroeder D.C."/>
            <person name="Segurens B."/>
            <person name="Strittmatter M."/>
            <person name="Tonon T."/>
            <person name="Tregear J.W."/>
            <person name="Valentin K."/>
            <person name="von Dassow P."/>
            <person name="Yamagishi T."/>
            <person name="Van de Peer Y."/>
            <person name="Wincker P."/>
        </authorList>
    </citation>
    <scope>NUCLEOTIDE SEQUENCE [LARGE SCALE GENOMIC DNA]</scope>
    <source>
        <strain evidence="18">Ec32 / CCAP1310/4</strain>
    </source>
</reference>
<evidence type="ECO:0000313" key="18">
    <source>
        <dbReference type="Proteomes" id="UP000002630"/>
    </source>
</evidence>
<evidence type="ECO:0000256" key="6">
    <source>
        <dbReference type="ARBA" id="ARBA00022801"/>
    </source>
</evidence>
<dbReference type="InterPro" id="IPR027417">
    <property type="entry name" value="P-loop_NTPase"/>
</dbReference>
<dbReference type="Pfam" id="PF25051">
    <property type="entry name" value="WHD_MCM8"/>
    <property type="match status" value="1"/>
</dbReference>
<dbReference type="Gene3D" id="3.40.50.300">
    <property type="entry name" value="P-loop containing nucleotide triphosphate hydrolases"/>
    <property type="match status" value="1"/>
</dbReference>
<dbReference type="EMBL" id="FN649746">
    <property type="protein sequence ID" value="CBJ48590.1"/>
    <property type="molecule type" value="Genomic_DNA"/>
</dbReference>
<keyword evidence="6" id="KW-0378">Hydrolase</keyword>
<dbReference type="InterPro" id="IPR018525">
    <property type="entry name" value="MCM_CS"/>
</dbReference>
<evidence type="ECO:0000256" key="15">
    <source>
        <dbReference type="SAM" id="MobiDB-lite"/>
    </source>
</evidence>
<dbReference type="InterPro" id="IPR012340">
    <property type="entry name" value="NA-bd_OB-fold"/>
</dbReference>
<dbReference type="InterPro" id="IPR001208">
    <property type="entry name" value="MCM_dom"/>
</dbReference>
<feature type="region of interest" description="Disordered" evidence="15">
    <location>
        <begin position="1"/>
        <end position="29"/>
    </location>
</feature>
<dbReference type="OrthoDB" id="422555at2759"/>
<feature type="domain" description="MCM C-terminal AAA(+) ATPase" evidence="16">
    <location>
        <begin position="383"/>
        <end position="586"/>
    </location>
</feature>
<keyword evidence="4 14" id="KW-0547">Nucleotide-binding</keyword>
<evidence type="ECO:0000256" key="8">
    <source>
        <dbReference type="ARBA" id="ARBA00022840"/>
    </source>
</evidence>
<dbReference type="GO" id="GO:0000724">
    <property type="term" value="P:double-strand break repair via homologous recombination"/>
    <property type="evidence" value="ECO:0007669"/>
    <property type="project" value="UniProtKB-ARBA"/>
</dbReference>
<feature type="compositionally biased region" description="Gly residues" evidence="15">
    <location>
        <begin position="1"/>
        <end position="25"/>
    </location>
</feature>
<evidence type="ECO:0000256" key="2">
    <source>
        <dbReference type="ARBA" id="ARBA00008010"/>
    </source>
</evidence>
<dbReference type="Pfam" id="PF17207">
    <property type="entry name" value="MCM_OB"/>
    <property type="match status" value="1"/>
</dbReference>
<dbReference type="CDD" id="cd22247">
    <property type="entry name" value="MCM8_WHD"/>
    <property type="match status" value="1"/>
</dbReference>
<dbReference type="PANTHER" id="PTHR11630:SF47">
    <property type="entry name" value="DNA HELICASE MCM8"/>
    <property type="match status" value="1"/>
</dbReference>
<dbReference type="SUPFAM" id="SSF50249">
    <property type="entry name" value="Nucleic acid-binding proteins"/>
    <property type="match status" value="1"/>
</dbReference>
<dbReference type="GO" id="GO:0006260">
    <property type="term" value="P:DNA replication"/>
    <property type="evidence" value="ECO:0007669"/>
    <property type="project" value="InterPro"/>
</dbReference>
<dbReference type="FunFam" id="2.20.28.10:FF:000007">
    <property type="entry name" value="DNA helicase MCM8 isoform X1"/>
    <property type="match status" value="1"/>
</dbReference>
<dbReference type="OMA" id="THTVDWQ"/>
<dbReference type="STRING" id="2880.D7FZW5"/>
<dbReference type="SMART" id="SM00382">
    <property type="entry name" value="AAA"/>
    <property type="match status" value="1"/>
</dbReference>
<evidence type="ECO:0000256" key="5">
    <source>
        <dbReference type="ARBA" id="ARBA00022763"/>
    </source>
</evidence>
<dbReference type="GO" id="GO:0016787">
    <property type="term" value="F:hydrolase activity"/>
    <property type="evidence" value="ECO:0007669"/>
    <property type="project" value="UniProtKB-KW"/>
</dbReference>
<evidence type="ECO:0000256" key="4">
    <source>
        <dbReference type="ARBA" id="ARBA00022741"/>
    </source>
</evidence>
<dbReference type="EC" id="3.6.4.12" evidence="3"/>
<dbReference type="Pfam" id="PF17855">
    <property type="entry name" value="MCM_lid"/>
    <property type="match status" value="1"/>
</dbReference>
<feature type="region of interest" description="Disordered" evidence="15">
    <location>
        <begin position="333"/>
        <end position="364"/>
    </location>
</feature>
<organism evidence="17 18">
    <name type="scientific">Ectocarpus siliculosus</name>
    <name type="common">Brown alga</name>
    <name type="synonym">Conferva siliculosa</name>
    <dbReference type="NCBI Taxonomy" id="2880"/>
    <lineage>
        <taxon>Eukaryota</taxon>
        <taxon>Sar</taxon>
        <taxon>Stramenopiles</taxon>
        <taxon>Ochrophyta</taxon>
        <taxon>PX clade</taxon>
        <taxon>Phaeophyceae</taxon>
        <taxon>Ectocarpales</taxon>
        <taxon>Ectocarpaceae</taxon>
        <taxon>Ectocarpus</taxon>
    </lineage>
</organism>